<reference evidence="2" key="1">
    <citation type="journal article" date="2016" name="Genome Announc.">
        <title>Draft genome sequences of fungus Aspergillus calidoustus.</title>
        <authorList>
            <person name="Horn F."/>
            <person name="Linde J."/>
            <person name="Mattern D.J."/>
            <person name="Walther G."/>
            <person name="Guthke R."/>
            <person name="Scherlach K."/>
            <person name="Martin K."/>
            <person name="Brakhage A.A."/>
            <person name="Petzke L."/>
            <person name="Valiante V."/>
        </authorList>
    </citation>
    <scope>NUCLEOTIDE SEQUENCE [LARGE SCALE GENOMIC DNA]</scope>
    <source>
        <strain evidence="2">SF006504</strain>
    </source>
</reference>
<dbReference type="Proteomes" id="UP000054771">
    <property type="component" value="Unassembled WGS sequence"/>
</dbReference>
<dbReference type="PANTHER" id="PTHR43861">
    <property type="entry name" value="TRANS-ACONITATE 2-METHYLTRANSFERASE-RELATED"/>
    <property type="match status" value="1"/>
</dbReference>
<dbReference type="Gene3D" id="3.40.50.150">
    <property type="entry name" value="Vaccinia Virus protein VP39"/>
    <property type="match status" value="1"/>
</dbReference>
<dbReference type="AlphaFoldDB" id="A0A0U5CM54"/>
<keyword evidence="2" id="KW-1185">Reference proteome</keyword>
<dbReference type="InterPro" id="IPR029063">
    <property type="entry name" value="SAM-dependent_MTases_sf"/>
</dbReference>
<accession>A0A0U5CM54</accession>
<evidence type="ECO:0000313" key="1">
    <source>
        <dbReference type="EMBL" id="CEN59649.1"/>
    </source>
</evidence>
<dbReference type="STRING" id="454130.A0A0U5CM54"/>
<dbReference type="CDD" id="cd02440">
    <property type="entry name" value="AdoMet_MTases"/>
    <property type="match status" value="1"/>
</dbReference>
<evidence type="ECO:0000313" key="2">
    <source>
        <dbReference type="Proteomes" id="UP000054771"/>
    </source>
</evidence>
<dbReference type="Pfam" id="PF13489">
    <property type="entry name" value="Methyltransf_23"/>
    <property type="match status" value="1"/>
</dbReference>
<sequence>MASCLDFAEKNRQVFEKQSRTYQSDFVKVVETLVNVAQSQRTWVSDVWTDTEAGKGKDLKMLEYACGPGHISLALAPFVSSVVGIDISDGMIDEFNKNVHEAGRSETMTGIKANLLGDSAPAEVSGPAYFDFDIVVVSMALHHFEHPEKALKCLGERLKKGGVMMIMDLIPMQHHDHGLHQIDEVVHTISKHGFSAEEMQRMYEDAGAGNGFKYQVIEEPLEFTKDGNKFYKTIFVARGQK</sequence>
<dbReference type="OrthoDB" id="66144at2759"/>
<gene>
    <name evidence="1" type="ORF">ASPCAL02093</name>
</gene>
<organism evidence="1 2">
    <name type="scientific">Aspergillus calidoustus</name>
    <dbReference type="NCBI Taxonomy" id="454130"/>
    <lineage>
        <taxon>Eukaryota</taxon>
        <taxon>Fungi</taxon>
        <taxon>Dikarya</taxon>
        <taxon>Ascomycota</taxon>
        <taxon>Pezizomycotina</taxon>
        <taxon>Eurotiomycetes</taxon>
        <taxon>Eurotiomycetidae</taxon>
        <taxon>Eurotiales</taxon>
        <taxon>Aspergillaceae</taxon>
        <taxon>Aspergillus</taxon>
        <taxon>Aspergillus subgen. Nidulantes</taxon>
    </lineage>
</organism>
<protein>
    <recommendedName>
        <fullName evidence="3">Methyltransferase domain-containing protein</fullName>
    </recommendedName>
</protein>
<name>A0A0U5CM54_ASPCI</name>
<dbReference type="SUPFAM" id="SSF53335">
    <property type="entry name" value="S-adenosyl-L-methionine-dependent methyltransferases"/>
    <property type="match status" value="1"/>
</dbReference>
<dbReference type="OMA" id="HHFDKPD"/>
<evidence type="ECO:0008006" key="3">
    <source>
        <dbReference type="Google" id="ProtNLM"/>
    </source>
</evidence>
<proteinExistence type="predicted"/>
<dbReference type="EMBL" id="CDMC01000002">
    <property type="protein sequence ID" value="CEN59649.1"/>
    <property type="molecule type" value="Genomic_DNA"/>
</dbReference>